<dbReference type="CDD" id="cd16320">
    <property type="entry name" value="MraZ_N"/>
    <property type="match status" value="1"/>
</dbReference>
<dbReference type="GO" id="GO:2000143">
    <property type="term" value="P:negative regulation of DNA-templated transcription initiation"/>
    <property type="evidence" value="ECO:0007669"/>
    <property type="project" value="TreeGrafter"/>
</dbReference>
<comment type="similarity">
    <text evidence="7">Belongs to the MraZ family.</text>
</comment>
<evidence type="ECO:0000313" key="10">
    <source>
        <dbReference type="Proteomes" id="UP000034934"/>
    </source>
</evidence>
<evidence type="ECO:0000256" key="3">
    <source>
        <dbReference type="ARBA" id="ARBA00022737"/>
    </source>
</evidence>
<evidence type="ECO:0000256" key="2">
    <source>
        <dbReference type="ARBA" id="ARBA00022490"/>
    </source>
</evidence>
<dbReference type="InterPro" id="IPR007159">
    <property type="entry name" value="SpoVT-AbrB_dom"/>
</dbReference>
<organism evidence="9 10">
    <name type="scientific">Candidatus Nomurabacteria bacterium GW2011_GWF1_31_48</name>
    <dbReference type="NCBI Taxonomy" id="1618767"/>
    <lineage>
        <taxon>Bacteria</taxon>
        <taxon>Candidatus Nomuraibacteriota</taxon>
    </lineage>
</organism>
<keyword evidence="5 7" id="KW-0238">DNA-binding</keyword>
<accession>A0A0F9YS33</accession>
<keyword evidence="2 7" id="KW-0963">Cytoplasm</keyword>
<evidence type="ECO:0000313" key="9">
    <source>
        <dbReference type="EMBL" id="KKP29231.1"/>
    </source>
</evidence>
<evidence type="ECO:0000256" key="5">
    <source>
        <dbReference type="ARBA" id="ARBA00023125"/>
    </source>
</evidence>
<keyword evidence="3" id="KW-0677">Repeat</keyword>
<comment type="caution">
    <text evidence="9">The sequence shown here is derived from an EMBL/GenBank/DDBJ whole genome shotgun (WGS) entry which is preliminary data.</text>
</comment>
<sequence length="143" mass="16160">MFIGRYYHTIEAKGRLAIPASYREGLVSGGVITWGLDGCLFLFPESYWQKLSEKLASLPMTNPQARNFTRLLVQSAQELNLDNQGRTLLPDHLRQQAQLKKQVVIAGALTRIEIWDREAYHQHLDLIAQQANNTDSVIADLGI</sequence>
<dbReference type="PANTHER" id="PTHR34701">
    <property type="entry name" value="TRANSCRIPTIONAL REGULATOR MRAZ"/>
    <property type="match status" value="1"/>
</dbReference>
<dbReference type="InterPro" id="IPR020603">
    <property type="entry name" value="MraZ_dom"/>
</dbReference>
<dbReference type="GO" id="GO:0003700">
    <property type="term" value="F:DNA-binding transcription factor activity"/>
    <property type="evidence" value="ECO:0007669"/>
    <property type="project" value="UniProtKB-UniRule"/>
</dbReference>
<dbReference type="SUPFAM" id="SSF89447">
    <property type="entry name" value="AbrB/MazE/MraZ-like"/>
    <property type="match status" value="1"/>
</dbReference>
<comment type="subcellular location">
    <subcellularLocation>
        <location evidence="7">Cytoplasm</location>
        <location evidence="7">Nucleoid</location>
    </subcellularLocation>
</comment>
<dbReference type="InterPro" id="IPR035642">
    <property type="entry name" value="MraZ_N"/>
</dbReference>
<evidence type="ECO:0000256" key="7">
    <source>
        <dbReference type="HAMAP-Rule" id="MF_01008"/>
    </source>
</evidence>
<dbReference type="Proteomes" id="UP000034934">
    <property type="component" value="Unassembled WGS sequence"/>
</dbReference>
<protein>
    <recommendedName>
        <fullName evidence="1 7">Transcriptional regulator MraZ</fullName>
    </recommendedName>
</protein>
<dbReference type="GO" id="GO:0005737">
    <property type="term" value="C:cytoplasm"/>
    <property type="evidence" value="ECO:0007669"/>
    <property type="project" value="UniProtKB-UniRule"/>
</dbReference>
<dbReference type="CDD" id="cd16321">
    <property type="entry name" value="MraZ_C"/>
    <property type="match status" value="1"/>
</dbReference>
<comment type="subunit">
    <text evidence="7">Forms oligomers.</text>
</comment>
<evidence type="ECO:0000256" key="1">
    <source>
        <dbReference type="ARBA" id="ARBA00013860"/>
    </source>
</evidence>
<feature type="domain" description="SpoVT-AbrB" evidence="8">
    <location>
        <begin position="5"/>
        <end position="47"/>
    </location>
</feature>
<reference evidence="9 10" key="1">
    <citation type="journal article" date="2015" name="Nature">
        <title>rRNA introns, odd ribosomes, and small enigmatic genomes across a large radiation of phyla.</title>
        <authorList>
            <person name="Brown C.T."/>
            <person name="Hug L.A."/>
            <person name="Thomas B.C."/>
            <person name="Sharon I."/>
            <person name="Castelle C.J."/>
            <person name="Singh A."/>
            <person name="Wilkins M.J."/>
            <person name="Williams K.H."/>
            <person name="Banfield J.F."/>
        </authorList>
    </citation>
    <scope>NUCLEOTIDE SEQUENCE [LARGE SCALE GENOMIC DNA]</scope>
</reference>
<gene>
    <name evidence="7" type="primary">mraZ</name>
    <name evidence="9" type="ORF">UR19_C0018G0001</name>
</gene>
<dbReference type="InterPro" id="IPR003444">
    <property type="entry name" value="MraZ"/>
</dbReference>
<dbReference type="InterPro" id="IPR035644">
    <property type="entry name" value="MraZ_C"/>
</dbReference>
<dbReference type="InterPro" id="IPR038619">
    <property type="entry name" value="MraZ_sf"/>
</dbReference>
<dbReference type="PROSITE" id="PS51740">
    <property type="entry name" value="SPOVT_ABRB"/>
    <property type="match status" value="2"/>
</dbReference>
<evidence type="ECO:0000256" key="6">
    <source>
        <dbReference type="ARBA" id="ARBA00023163"/>
    </source>
</evidence>
<evidence type="ECO:0000259" key="8">
    <source>
        <dbReference type="PROSITE" id="PS51740"/>
    </source>
</evidence>
<evidence type="ECO:0000256" key="4">
    <source>
        <dbReference type="ARBA" id="ARBA00023015"/>
    </source>
</evidence>
<dbReference type="InterPro" id="IPR037914">
    <property type="entry name" value="SpoVT-AbrB_sf"/>
</dbReference>
<name>A0A0F9YS33_9BACT</name>
<dbReference type="Gene3D" id="3.40.1550.20">
    <property type="entry name" value="Transcriptional regulator MraZ domain"/>
    <property type="match status" value="1"/>
</dbReference>
<dbReference type="HAMAP" id="MF_01008">
    <property type="entry name" value="MraZ"/>
    <property type="match status" value="1"/>
</dbReference>
<dbReference type="AlphaFoldDB" id="A0A0F9YS33"/>
<dbReference type="Pfam" id="PF02381">
    <property type="entry name" value="MraZ"/>
    <property type="match status" value="2"/>
</dbReference>
<keyword evidence="6 7" id="KW-0804">Transcription</keyword>
<dbReference type="NCBIfam" id="TIGR00242">
    <property type="entry name" value="division/cell wall cluster transcriptional repressor MraZ"/>
    <property type="match status" value="1"/>
</dbReference>
<dbReference type="GO" id="GO:0000976">
    <property type="term" value="F:transcription cis-regulatory region binding"/>
    <property type="evidence" value="ECO:0007669"/>
    <property type="project" value="TreeGrafter"/>
</dbReference>
<feature type="domain" description="SpoVT-AbrB" evidence="8">
    <location>
        <begin position="76"/>
        <end position="119"/>
    </location>
</feature>
<dbReference type="GO" id="GO:0009295">
    <property type="term" value="C:nucleoid"/>
    <property type="evidence" value="ECO:0007669"/>
    <property type="project" value="UniProtKB-SubCell"/>
</dbReference>
<dbReference type="EMBL" id="LBOG01000018">
    <property type="protein sequence ID" value="KKP29231.1"/>
    <property type="molecule type" value="Genomic_DNA"/>
</dbReference>
<dbReference type="PANTHER" id="PTHR34701:SF1">
    <property type="entry name" value="TRANSCRIPTIONAL REGULATOR MRAZ"/>
    <property type="match status" value="1"/>
</dbReference>
<proteinExistence type="inferred from homology"/>
<keyword evidence="4 7" id="KW-0805">Transcription regulation</keyword>